<evidence type="ECO:0000259" key="2">
    <source>
        <dbReference type="Pfam" id="PF19631"/>
    </source>
</evidence>
<dbReference type="Proteomes" id="UP001500897">
    <property type="component" value="Unassembled WGS sequence"/>
</dbReference>
<protein>
    <recommendedName>
        <fullName evidence="2">Trypsin-co-occurring domain-containing protein</fullName>
    </recommendedName>
</protein>
<gene>
    <name evidence="3" type="ORF">GCM10009759_28690</name>
</gene>
<dbReference type="Pfam" id="PF19631">
    <property type="entry name" value="Trypco2"/>
    <property type="match status" value="1"/>
</dbReference>
<organism evidence="3 4">
    <name type="scientific">Kitasatospora saccharophila</name>
    <dbReference type="NCBI Taxonomy" id="407973"/>
    <lineage>
        <taxon>Bacteria</taxon>
        <taxon>Bacillati</taxon>
        <taxon>Actinomycetota</taxon>
        <taxon>Actinomycetes</taxon>
        <taxon>Kitasatosporales</taxon>
        <taxon>Streptomycetaceae</taxon>
        <taxon>Kitasatospora</taxon>
    </lineage>
</organism>
<comment type="caution">
    <text evidence="3">The sequence shown here is derived from an EMBL/GenBank/DDBJ whole genome shotgun (WGS) entry which is preliminary data.</text>
</comment>
<name>A0ABN2WS86_9ACTN</name>
<evidence type="ECO:0000256" key="1">
    <source>
        <dbReference type="SAM" id="MobiDB-lite"/>
    </source>
</evidence>
<evidence type="ECO:0000313" key="3">
    <source>
        <dbReference type="EMBL" id="GAA2098056.1"/>
    </source>
</evidence>
<feature type="domain" description="Trypsin-co-occurring" evidence="2">
    <location>
        <begin position="5"/>
        <end position="82"/>
    </location>
</feature>
<sequence length="111" mass="11940">MTLDIELADAVAAVRNELLKAQRLGTGQELLFEVGPIEMTFEVELRADAKAGGKFKVWALSAEAGGSVSRGRTHRISFTLTPRQAGRADFLISSEGGGTRPPEDLDGYYEG</sequence>
<reference evidence="3 4" key="1">
    <citation type="journal article" date="2019" name="Int. J. Syst. Evol. Microbiol.">
        <title>The Global Catalogue of Microorganisms (GCM) 10K type strain sequencing project: providing services to taxonomists for standard genome sequencing and annotation.</title>
        <authorList>
            <consortium name="The Broad Institute Genomics Platform"/>
            <consortium name="The Broad Institute Genome Sequencing Center for Infectious Disease"/>
            <person name="Wu L."/>
            <person name="Ma J."/>
        </authorList>
    </citation>
    <scope>NUCLEOTIDE SEQUENCE [LARGE SCALE GENOMIC DNA]</scope>
    <source>
        <strain evidence="3 4">JCM 14559</strain>
    </source>
</reference>
<proteinExistence type="predicted"/>
<evidence type="ECO:0000313" key="4">
    <source>
        <dbReference type="Proteomes" id="UP001500897"/>
    </source>
</evidence>
<dbReference type="InterPro" id="IPR045608">
    <property type="entry name" value="Trypco2"/>
</dbReference>
<accession>A0ABN2WS86</accession>
<dbReference type="RefSeq" id="WP_344552421.1">
    <property type="nucleotide sequence ID" value="NZ_BAAANS010000016.1"/>
</dbReference>
<dbReference type="EMBL" id="BAAANS010000016">
    <property type="protein sequence ID" value="GAA2098056.1"/>
    <property type="molecule type" value="Genomic_DNA"/>
</dbReference>
<keyword evidence="4" id="KW-1185">Reference proteome</keyword>
<feature type="region of interest" description="Disordered" evidence="1">
    <location>
        <begin position="91"/>
        <end position="111"/>
    </location>
</feature>